<protein>
    <recommendedName>
        <fullName evidence="3">DUF883 domain-containing protein</fullName>
    </recommendedName>
</protein>
<proteinExistence type="predicted"/>
<dbReference type="Proteomes" id="UP000218644">
    <property type="component" value="Unassembled WGS sequence"/>
</dbReference>
<dbReference type="RefSeq" id="WP_095557483.1">
    <property type="nucleotide sequence ID" value="NZ_NSJD01000020.1"/>
</dbReference>
<evidence type="ECO:0000313" key="1">
    <source>
        <dbReference type="EMBL" id="PAT39266.1"/>
    </source>
</evidence>
<organism evidence="1 2">
    <name type="scientific">Vandammella animalimorsus</name>
    <dbReference type="NCBI Taxonomy" id="2029117"/>
    <lineage>
        <taxon>Bacteria</taxon>
        <taxon>Pseudomonadati</taxon>
        <taxon>Pseudomonadota</taxon>
        <taxon>Betaproteobacteria</taxon>
        <taxon>Burkholderiales</taxon>
        <taxon>Comamonadaceae</taxon>
        <taxon>Vandammella</taxon>
    </lineage>
</organism>
<sequence>MNTHGKNPVENAADAAEATVRKAASQSVQAIEKGVDKAAGTAQALTDKTLEGVERGLSQARQAIDSGLEKAEYSVRSLHQRSDPAIDALAHKALDVATQSINLVADTSERARQRVQELSEATNRYVVEKPGKSLLMAAAAGAILTLLLTGRRSR</sequence>
<evidence type="ECO:0000313" key="2">
    <source>
        <dbReference type="Proteomes" id="UP000218644"/>
    </source>
</evidence>
<comment type="caution">
    <text evidence="1">The sequence shown here is derived from an EMBL/GenBank/DDBJ whole genome shotgun (WGS) entry which is preliminary data.</text>
</comment>
<name>A0A2A2AN65_9BURK</name>
<gene>
    <name evidence="1" type="ORF">CK623_10945</name>
</gene>
<dbReference type="AlphaFoldDB" id="A0A2A2AN65"/>
<dbReference type="EMBL" id="NSJD01000020">
    <property type="protein sequence ID" value="PAT39266.1"/>
    <property type="molecule type" value="Genomic_DNA"/>
</dbReference>
<reference evidence="1 2" key="1">
    <citation type="submission" date="2017-08" db="EMBL/GenBank/DDBJ databases">
        <title>WGS of Clinical strains of the CDC Group NO-1 linked to zoonotic infections in humans.</title>
        <authorList>
            <person name="Bernier A.-M."/>
            <person name="Bernard K."/>
        </authorList>
    </citation>
    <scope>NUCLEOTIDE SEQUENCE [LARGE SCALE GENOMIC DNA]</scope>
    <source>
        <strain evidence="1 2">NML79-0751</strain>
    </source>
</reference>
<evidence type="ECO:0008006" key="3">
    <source>
        <dbReference type="Google" id="ProtNLM"/>
    </source>
</evidence>
<accession>A0A2A2AN65</accession>